<dbReference type="EMBL" id="JAVRRJ010000006">
    <property type="protein sequence ID" value="KAK5083432.1"/>
    <property type="molecule type" value="Genomic_DNA"/>
</dbReference>
<dbReference type="Gene3D" id="3.40.50.10540">
    <property type="entry name" value="Crotonobetainyl-coa:carnitine coa-transferase, domain 1"/>
    <property type="match status" value="1"/>
</dbReference>
<proteinExistence type="inferred from homology"/>
<comment type="caution">
    <text evidence="4">The sequence shown here is derived from an EMBL/GenBank/DDBJ whole genome shotgun (WGS) entry which is preliminary data.</text>
</comment>
<accession>A0AAN7YF39</accession>
<dbReference type="PANTHER" id="PTHR48207">
    <property type="entry name" value="SUCCINATE--HYDROXYMETHYLGLUTARATE COA-TRANSFERASE"/>
    <property type="match status" value="1"/>
</dbReference>
<name>A0AAN7YF39_9EURO</name>
<dbReference type="InterPro" id="IPR050483">
    <property type="entry name" value="CoA-transferase_III_domain"/>
</dbReference>
<dbReference type="AlphaFoldDB" id="A0AAN7YF39"/>
<dbReference type="InterPro" id="IPR023606">
    <property type="entry name" value="CoA-Trfase_III_dom_1_sf"/>
</dbReference>
<dbReference type="SUPFAM" id="SSF89796">
    <property type="entry name" value="CoA-transferase family III (CaiB/BaiF)"/>
    <property type="match status" value="1"/>
</dbReference>
<gene>
    <name evidence="4" type="ORF">LTR05_005934</name>
</gene>
<evidence type="ECO:0000256" key="2">
    <source>
        <dbReference type="ARBA" id="ARBA00022679"/>
    </source>
</evidence>
<keyword evidence="2" id="KW-0808">Transferase</keyword>
<keyword evidence="5" id="KW-1185">Reference proteome</keyword>
<dbReference type="GO" id="GO:0005739">
    <property type="term" value="C:mitochondrion"/>
    <property type="evidence" value="ECO:0007669"/>
    <property type="project" value="TreeGrafter"/>
</dbReference>
<feature type="region of interest" description="Disordered" evidence="3">
    <location>
        <begin position="33"/>
        <end position="52"/>
    </location>
</feature>
<dbReference type="InterPro" id="IPR003673">
    <property type="entry name" value="CoA-Trfase_fam_III"/>
</dbReference>
<dbReference type="Gene3D" id="3.30.1540.10">
    <property type="entry name" value="formyl-coa transferase, domain 3"/>
    <property type="match status" value="1"/>
</dbReference>
<reference evidence="4 5" key="1">
    <citation type="submission" date="2023-08" db="EMBL/GenBank/DDBJ databases">
        <title>Black Yeasts Isolated from many extreme environments.</title>
        <authorList>
            <person name="Coleine C."/>
            <person name="Stajich J.E."/>
            <person name="Selbmann L."/>
        </authorList>
    </citation>
    <scope>NUCLEOTIDE SEQUENCE [LARGE SCALE GENOMIC DNA]</scope>
    <source>
        <strain evidence="4 5">CCFEE 5910</strain>
    </source>
</reference>
<sequence>MSVAKQFGCATGFLLRRSPGIAVLSSSSRPALQLENNRNTRHLTTSNGGQPSNGGALAGLKVIDLSRVLAGPMCTQILADYGADVIKIESIGTGDDTRHFQAKGEKKAWKADIGPMSNYFAAINRNKRSLTLDLKCEEGRNVFLDLAKKSDVVVENFRTGTMEKLGIGYNVLSKINPGIILGSVTGYGASGPDSQKAGYDSIVGAEAGMMYLTGEKDARPVKPGLGVTDMSSGLFLHGAIMAALYARERTGRGQEINTSLFETQVALLINVGMSWLNLGQEAERWGTEHPALVPYGAFRTKDLYFVCGATNQKQWNKFCELLDAEYLREDPRFKTNSDRVEHREELSPIIEKIFETKTCDDWTAIFEGSGMPFAPINNMERVFAHRQTKARDMVQELVFKSAVAGSLNVIGPSVKFSENKASIRRRPPLLGEHTKEILRELGRSEAEIEEFEKSKVI</sequence>
<evidence type="ECO:0000256" key="3">
    <source>
        <dbReference type="SAM" id="MobiDB-lite"/>
    </source>
</evidence>
<dbReference type="InterPro" id="IPR044855">
    <property type="entry name" value="CoA-Trfase_III_dom3_sf"/>
</dbReference>
<dbReference type="Pfam" id="PF02515">
    <property type="entry name" value="CoA_transf_3"/>
    <property type="match status" value="1"/>
</dbReference>
<evidence type="ECO:0000313" key="5">
    <source>
        <dbReference type="Proteomes" id="UP001309876"/>
    </source>
</evidence>
<comment type="similarity">
    <text evidence="1">Belongs to the CoA-transferase III family.</text>
</comment>
<dbReference type="GO" id="GO:0047369">
    <property type="term" value="F:succinate-hydroxymethylglutarate CoA-transferase activity"/>
    <property type="evidence" value="ECO:0007669"/>
    <property type="project" value="TreeGrafter"/>
</dbReference>
<feature type="compositionally biased region" description="Polar residues" evidence="3">
    <location>
        <begin position="33"/>
        <end position="50"/>
    </location>
</feature>
<organism evidence="4 5">
    <name type="scientific">Lithohypha guttulata</name>
    <dbReference type="NCBI Taxonomy" id="1690604"/>
    <lineage>
        <taxon>Eukaryota</taxon>
        <taxon>Fungi</taxon>
        <taxon>Dikarya</taxon>
        <taxon>Ascomycota</taxon>
        <taxon>Pezizomycotina</taxon>
        <taxon>Eurotiomycetes</taxon>
        <taxon>Chaetothyriomycetidae</taxon>
        <taxon>Chaetothyriales</taxon>
        <taxon>Trichomeriaceae</taxon>
        <taxon>Lithohypha</taxon>
    </lineage>
</organism>
<evidence type="ECO:0000313" key="4">
    <source>
        <dbReference type="EMBL" id="KAK5083432.1"/>
    </source>
</evidence>
<dbReference type="Proteomes" id="UP001309876">
    <property type="component" value="Unassembled WGS sequence"/>
</dbReference>
<evidence type="ECO:0000256" key="1">
    <source>
        <dbReference type="ARBA" id="ARBA00008383"/>
    </source>
</evidence>
<protein>
    <submittedName>
        <fullName evidence="4">Uncharacterized protein</fullName>
    </submittedName>
</protein>
<dbReference type="PANTHER" id="PTHR48207:SF3">
    <property type="entry name" value="SUCCINATE--HYDROXYMETHYLGLUTARATE COA-TRANSFERASE"/>
    <property type="match status" value="1"/>
</dbReference>